<organism evidence="1">
    <name type="scientific">Culex pipiens</name>
    <name type="common">House mosquito</name>
    <dbReference type="NCBI Taxonomy" id="7175"/>
    <lineage>
        <taxon>Eukaryota</taxon>
        <taxon>Metazoa</taxon>
        <taxon>Ecdysozoa</taxon>
        <taxon>Arthropoda</taxon>
        <taxon>Hexapoda</taxon>
        <taxon>Insecta</taxon>
        <taxon>Pterygota</taxon>
        <taxon>Neoptera</taxon>
        <taxon>Endopterygota</taxon>
        <taxon>Diptera</taxon>
        <taxon>Nematocera</taxon>
        <taxon>Culicoidea</taxon>
        <taxon>Culicidae</taxon>
        <taxon>Culicinae</taxon>
        <taxon>Culicini</taxon>
        <taxon>Culex</taxon>
        <taxon>Culex</taxon>
    </lineage>
</organism>
<dbReference type="EMBL" id="HBUE01346391">
    <property type="protein sequence ID" value="CAG6600972.1"/>
    <property type="molecule type" value="Transcribed_RNA"/>
</dbReference>
<dbReference type="AlphaFoldDB" id="A0A8D8L8G7"/>
<dbReference type="EMBL" id="HBUE01239399">
    <property type="protein sequence ID" value="CAG6548744.1"/>
    <property type="molecule type" value="Transcribed_RNA"/>
</dbReference>
<proteinExistence type="predicted"/>
<dbReference type="EMBL" id="HBUE01346392">
    <property type="protein sequence ID" value="CAG6600973.1"/>
    <property type="molecule type" value="Transcribed_RNA"/>
</dbReference>
<dbReference type="EMBL" id="HBUE01346399">
    <property type="protein sequence ID" value="CAG6600982.1"/>
    <property type="molecule type" value="Transcribed_RNA"/>
</dbReference>
<dbReference type="EMBL" id="HBUE01239402">
    <property type="protein sequence ID" value="CAG6548748.1"/>
    <property type="molecule type" value="Transcribed_RNA"/>
</dbReference>
<accession>A0A8D8L8G7</accession>
<name>A0A8D8L8G7_CULPI</name>
<sequence>MPSKVGFKDRKMSIVCRALSDGRPILLSCVKIGARKLKMSSLKPSAENVSTCFIWKFTATLELFHICSLPSCRTLRFVIGWSSCNSVEQETVQSFMLTNTSRWANVGHHVLTAEIRTFSSVKFRAGTR</sequence>
<dbReference type="EMBL" id="HBUE01239398">
    <property type="protein sequence ID" value="CAG6548743.1"/>
    <property type="molecule type" value="Transcribed_RNA"/>
</dbReference>
<dbReference type="EMBL" id="HBUE01239406">
    <property type="protein sequence ID" value="CAG6548753.1"/>
    <property type="molecule type" value="Transcribed_RNA"/>
</dbReference>
<reference evidence="1" key="1">
    <citation type="submission" date="2021-05" db="EMBL/GenBank/DDBJ databases">
        <authorList>
            <person name="Alioto T."/>
            <person name="Alioto T."/>
            <person name="Gomez Garrido J."/>
        </authorList>
    </citation>
    <scope>NUCLEOTIDE SEQUENCE</scope>
</reference>
<dbReference type="EMBL" id="HBUE01346395">
    <property type="protein sequence ID" value="CAG6600977.1"/>
    <property type="molecule type" value="Transcribed_RNA"/>
</dbReference>
<evidence type="ECO:0000313" key="1">
    <source>
        <dbReference type="EMBL" id="CAG6600972.1"/>
    </source>
</evidence>
<protein>
    <submittedName>
        <fullName evidence="1">(northern house mosquito) hypothetical protein</fullName>
    </submittedName>
</protein>